<sequence length="45" mass="4481">MRPVLGGVVVDGAMVIGVHLSSCFDGIAVTKLEVVGAVSVGIRTA</sequence>
<reference evidence="1 2" key="1">
    <citation type="submission" date="2020-07" db="EMBL/GenBank/DDBJ databases">
        <title>Sequencing the genomes of 1000 actinobacteria strains.</title>
        <authorList>
            <person name="Klenk H.-P."/>
        </authorList>
    </citation>
    <scope>NUCLEOTIDE SEQUENCE [LARGE SCALE GENOMIC DNA]</scope>
    <source>
        <strain evidence="1 2">DSM 45975</strain>
    </source>
</reference>
<name>A0A839DUV6_9PSEU</name>
<accession>A0A839DUV6</accession>
<organism evidence="1 2">
    <name type="scientific">Halosaccharopolyspora lacisalsi</name>
    <dbReference type="NCBI Taxonomy" id="1000566"/>
    <lineage>
        <taxon>Bacteria</taxon>
        <taxon>Bacillati</taxon>
        <taxon>Actinomycetota</taxon>
        <taxon>Actinomycetes</taxon>
        <taxon>Pseudonocardiales</taxon>
        <taxon>Pseudonocardiaceae</taxon>
        <taxon>Halosaccharopolyspora</taxon>
    </lineage>
</organism>
<dbReference type="Proteomes" id="UP000569329">
    <property type="component" value="Unassembled WGS sequence"/>
</dbReference>
<dbReference type="EMBL" id="JACGWZ010000001">
    <property type="protein sequence ID" value="MBA8823065.1"/>
    <property type="molecule type" value="Genomic_DNA"/>
</dbReference>
<dbReference type="AlphaFoldDB" id="A0A839DUV6"/>
<gene>
    <name evidence="1" type="ORF">FHX42_000394</name>
</gene>
<proteinExistence type="predicted"/>
<keyword evidence="2" id="KW-1185">Reference proteome</keyword>
<comment type="caution">
    <text evidence="1">The sequence shown here is derived from an EMBL/GenBank/DDBJ whole genome shotgun (WGS) entry which is preliminary data.</text>
</comment>
<protein>
    <submittedName>
        <fullName evidence="1">Uncharacterized protein</fullName>
    </submittedName>
</protein>
<evidence type="ECO:0000313" key="2">
    <source>
        <dbReference type="Proteomes" id="UP000569329"/>
    </source>
</evidence>
<evidence type="ECO:0000313" key="1">
    <source>
        <dbReference type="EMBL" id="MBA8823065.1"/>
    </source>
</evidence>